<evidence type="ECO:0000256" key="1">
    <source>
        <dbReference type="ARBA" id="ARBA00038232"/>
    </source>
</evidence>
<dbReference type="Proteomes" id="UP000500741">
    <property type="component" value="Chromosome"/>
</dbReference>
<dbReference type="EMBL" id="CP049888">
    <property type="protein sequence ID" value="QIL50019.1"/>
    <property type="molecule type" value="Genomic_DNA"/>
</dbReference>
<dbReference type="PANTHER" id="PTHR33795:SF1">
    <property type="entry name" value="INSERTION ELEMENT IS150 PROTEIN INSJ"/>
    <property type="match status" value="1"/>
</dbReference>
<feature type="domain" description="Insertion element IS150 protein InsJ-like helix-turn-helix" evidence="2">
    <location>
        <begin position="8"/>
        <end position="46"/>
    </location>
</feature>
<reference evidence="3 4" key="1">
    <citation type="submission" date="2020-03" db="EMBL/GenBank/DDBJ databases">
        <title>Weissella sp. nov., isolated from Cybister lewisianus.</title>
        <authorList>
            <person name="Hyun D.-W."/>
            <person name="Bae J.-W."/>
        </authorList>
    </citation>
    <scope>NUCLEOTIDE SEQUENCE [LARGE SCALE GENOMIC DNA]</scope>
    <source>
        <strain evidence="3 4">HDW19</strain>
    </source>
</reference>
<dbReference type="Pfam" id="PF13518">
    <property type="entry name" value="HTH_28"/>
    <property type="match status" value="1"/>
</dbReference>
<gene>
    <name evidence="3" type="ORF">G7084_00990</name>
</gene>
<dbReference type="Gene3D" id="1.10.10.10">
    <property type="entry name" value="Winged helix-like DNA-binding domain superfamily/Winged helix DNA-binding domain"/>
    <property type="match status" value="1"/>
</dbReference>
<keyword evidence="4" id="KW-1185">Reference proteome</keyword>
<dbReference type="InterPro" id="IPR009057">
    <property type="entry name" value="Homeodomain-like_sf"/>
</dbReference>
<accession>A0A6G8AYH7</accession>
<dbReference type="AlphaFoldDB" id="A0A6G8AYH7"/>
<evidence type="ECO:0000313" key="4">
    <source>
        <dbReference type="Proteomes" id="UP000500741"/>
    </source>
</evidence>
<dbReference type="InterPro" id="IPR036388">
    <property type="entry name" value="WH-like_DNA-bd_sf"/>
</dbReference>
<evidence type="ECO:0000313" key="3">
    <source>
        <dbReference type="EMBL" id="QIL50019.1"/>
    </source>
</evidence>
<organism evidence="3 4">
    <name type="scientific">Weissella coleopterorum</name>
    <dbReference type="NCBI Taxonomy" id="2714949"/>
    <lineage>
        <taxon>Bacteria</taxon>
        <taxon>Bacillati</taxon>
        <taxon>Bacillota</taxon>
        <taxon>Bacilli</taxon>
        <taxon>Lactobacillales</taxon>
        <taxon>Lactobacillaceae</taxon>
        <taxon>Weissella</taxon>
    </lineage>
</organism>
<dbReference type="RefSeq" id="WP_166009211.1">
    <property type="nucleotide sequence ID" value="NZ_CP049888.1"/>
</dbReference>
<dbReference type="KEGG" id="wco:G7084_00990"/>
<proteinExistence type="inferred from homology"/>
<comment type="similarity">
    <text evidence="1">Belongs to the IS150/IS1296 orfA family.</text>
</comment>
<protein>
    <submittedName>
        <fullName evidence="3">Transposase</fullName>
    </submittedName>
</protein>
<dbReference type="PANTHER" id="PTHR33795">
    <property type="entry name" value="INSERTION ELEMENT IS150 PROTEIN INSJ"/>
    <property type="match status" value="1"/>
</dbReference>
<dbReference type="SUPFAM" id="SSF46689">
    <property type="entry name" value="Homeodomain-like"/>
    <property type="match status" value="1"/>
</dbReference>
<dbReference type="InterPro" id="IPR055247">
    <property type="entry name" value="InsJ-like_HTH"/>
</dbReference>
<dbReference type="InterPro" id="IPR052057">
    <property type="entry name" value="IS150/IS1296_orfA-like"/>
</dbReference>
<evidence type="ECO:0000259" key="2">
    <source>
        <dbReference type="Pfam" id="PF13518"/>
    </source>
</evidence>
<sequence>MTKYTNKFKELVVRECLENSKTLSQIARNFNIPSQKTLRTWINQWRDPGTFERSVYQYYSADFKITVLQYTETHTYIEAVSEFGLNTNSIISRWRN</sequence>
<name>A0A6G8AYH7_9LACO</name>